<dbReference type="Pfam" id="PF13347">
    <property type="entry name" value="MFS_2"/>
    <property type="match status" value="1"/>
</dbReference>
<dbReference type="PANTHER" id="PTHR11328">
    <property type="entry name" value="MAJOR FACILITATOR SUPERFAMILY DOMAIN-CONTAINING PROTEIN"/>
    <property type="match status" value="1"/>
</dbReference>
<name>A0A7W4VUQ6_9ACTN</name>
<dbReference type="GO" id="GO:0008643">
    <property type="term" value="P:carbohydrate transport"/>
    <property type="evidence" value="ECO:0007669"/>
    <property type="project" value="InterPro"/>
</dbReference>
<gene>
    <name evidence="2" type="ORF">FHU40_001947</name>
</gene>
<feature type="transmembrane region" description="Helical" evidence="1">
    <location>
        <begin position="299"/>
        <end position="317"/>
    </location>
</feature>
<evidence type="ECO:0000256" key="1">
    <source>
        <dbReference type="SAM" id="Phobius"/>
    </source>
</evidence>
<dbReference type="Gene3D" id="1.20.1250.20">
    <property type="entry name" value="MFS general substrate transporter like domains"/>
    <property type="match status" value="2"/>
</dbReference>
<dbReference type="AlphaFoldDB" id="A0A7W4VUQ6"/>
<feature type="transmembrane region" description="Helical" evidence="1">
    <location>
        <begin position="186"/>
        <end position="205"/>
    </location>
</feature>
<feature type="transmembrane region" description="Helical" evidence="1">
    <location>
        <begin position="267"/>
        <end position="287"/>
    </location>
</feature>
<keyword evidence="3" id="KW-1185">Reference proteome</keyword>
<proteinExistence type="predicted"/>
<feature type="transmembrane region" description="Helical" evidence="1">
    <location>
        <begin position="236"/>
        <end position="255"/>
    </location>
</feature>
<dbReference type="SUPFAM" id="SSF103473">
    <property type="entry name" value="MFS general substrate transporter"/>
    <property type="match status" value="1"/>
</dbReference>
<comment type="caution">
    <text evidence="2">The sequence shown here is derived from an EMBL/GenBank/DDBJ whole genome shotgun (WGS) entry which is preliminary data.</text>
</comment>
<sequence length="457" mass="47210">MPASESSKISLPRGVRIGYGSGSVATGAFGTVPGLMLLPYLTDSLGIAAIAAGFIVFLPKAWDVILNPIAGRISDRTTDPRGPRRPWLLRAGLALAAGFALLFAAPEMATGLEAAWVLVLFLACATAYAFFQVPFVAMPAEMTSSYDERTRLMTWRVAILAFTIMLAGATAPAIRDAVGGRDGYRVMGLVMAALIAVGVVSAYVGTRRAPVTAPQPGAGSLRDQLRIVAEARDFRWLLTCFVIQALAVGAMLAGVDYLASDVLGRDGAATILFVLFVGPALLLTPIWSAIGTRIGKKRGYVASSVFLAAGALLTITAQSAPLAVVYGAVVLIGVGYAGCQVFPLAMLPDAAAVDARRTGSNRAGVYTGVWTAGETLGLALGPGVFALVLALGGYRSSTDGGVAQPDSALTAITLGFSLLPAVLVVLSLLWLRRYSLEAEDVDGTDGPGGALDESVSA</sequence>
<dbReference type="EMBL" id="JACHWR010000001">
    <property type="protein sequence ID" value="MBB3042146.1"/>
    <property type="molecule type" value="Genomic_DNA"/>
</dbReference>
<feature type="transmembrane region" description="Helical" evidence="1">
    <location>
        <begin position="323"/>
        <end position="347"/>
    </location>
</feature>
<keyword evidence="1" id="KW-0812">Transmembrane</keyword>
<feature type="transmembrane region" description="Helical" evidence="1">
    <location>
        <begin position="21"/>
        <end position="41"/>
    </location>
</feature>
<protein>
    <submittedName>
        <fullName evidence="2">Na+/melibiose symporter-like transporter</fullName>
    </submittedName>
</protein>
<feature type="transmembrane region" description="Helical" evidence="1">
    <location>
        <begin position="47"/>
        <end position="66"/>
    </location>
</feature>
<organism evidence="2 3">
    <name type="scientific">Nocardioides soli</name>
    <dbReference type="NCBI Taxonomy" id="1036020"/>
    <lineage>
        <taxon>Bacteria</taxon>
        <taxon>Bacillati</taxon>
        <taxon>Actinomycetota</taxon>
        <taxon>Actinomycetes</taxon>
        <taxon>Propionibacteriales</taxon>
        <taxon>Nocardioidaceae</taxon>
        <taxon>Nocardioides</taxon>
    </lineage>
</organism>
<accession>A0A7W4VUQ6</accession>
<dbReference type="Proteomes" id="UP000589626">
    <property type="component" value="Unassembled WGS sequence"/>
</dbReference>
<feature type="transmembrane region" description="Helical" evidence="1">
    <location>
        <begin position="111"/>
        <end position="131"/>
    </location>
</feature>
<dbReference type="InterPro" id="IPR039672">
    <property type="entry name" value="MFS_2"/>
</dbReference>
<keyword evidence="1" id="KW-1133">Transmembrane helix</keyword>
<dbReference type="PANTHER" id="PTHR11328:SF24">
    <property type="entry name" value="MAJOR FACILITATOR SUPERFAMILY (MFS) PROFILE DOMAIN-CONTAINING PROTEIN"/>
    <property type="match status" value="1"/>
</dbReference>
<feature type="transmembrane region" description="Helical" evidence="1">
    <location>
        <begin position="87"/>
        <end position="105"/>
    </location>
</feature>
<feature type="transmembrane region" description="Helical" evidence="1">
    <location>
        <begin position="368"/>
        <end position="391"/>
    </location>
</feature>
<dbReference type="InterPro" id="IPR036259">
    <property type="entry name" value="MFS_trans_sf"/>
</dbReference>
<feature type="transmembrane region" description="Helical" evidence="1">
    <location>
        <begin position="152"/>
        <end position="174"/>
    </location>
</feature>
<evidence type="ECO:0000313" key="3">
    <source>
        <dbReference type="Proteomes" id="UP000589626"/>
    </source>
</evidence>
<evidence type="ECO:0000313" key="2">
    <source>
        <dbReference type="EMBL" id="MBB3042146.1"/>
    </source>
</evidence>
<keyword evidence="1" id="KW-0472">Membrane</keyword>
<feature type="transmembrane region" description="Helical" evidence="1">
    <location>
        <begin position="411"/>
        <end position="431"/>
    </location>
</feature>
<dbReference type="GO" id="GO:0015293">
    <property type="term" value="F:symporter activity"/>
    <property type="evidence" value="ECO:0007669"/>
    <property type="project" value="InterPro"/>
</dbReference>
<dbReference type="CDD" id="cd17332">
    <property type="entry name" value="MFS_MelB_like"/>
    <property type="match status" value="1"/>
</dbReference>
<reference evidence="2 3" key="1">
    <citation type="submission" date="2020-08" db="EMBL/GenBank/DDBJ databases">
        <title>Sequencing the genomes of 1000 actinobacteria strains.</title>
        <authorList>
            <person name="Klenk H.-P."/>
        </authorList>
    </citation>
    <scope>NUCLEOTIDE SEQUENCE [LARGE SCALE GENOMIC DNA]</scope>
    <source>
        <strain evidence="2 3">DSM 105498</strain>
    </source>
</reference>
<dbReference type="RefSeq" id="WP_183591966.1">
    <property type="nucleotide sequence ID" value="NZ_JACHWR010000001.1"/>
</dbReference>
<dbReference type="GO" id="GO:0005886">
    <property type="term" value="C:plasma membrane"/>
    <property type="evidence" value="ECO:0007669"/>
    <property type="project" value="TreeGrafter"/>
</dbReference>